<evidence type="ECO:0000259" key="2">
    <source>
        <dbReference type="Pfam" id="PF09995"/>
    </source>
</evidence>
<comment type="caution">
    <text evidence="3">The sequence shown here is derived from an EMBL/GenBank/DDBJ whole genome shotgun (WGS) entry which is preliminary data.</text>
</comment>
<dbReference type="InterPro" id="IPR018713">
    <property type="entry name" value="MPAB/Lcp_cat_dom"/>
</dbReference>
<dbReference type="EMBL" id="NQMQ01000013">
    <property type="protein sequence ID" value="PAJ69638.1"/>
    <property type="molecule type" value="Genomic_DNA"/>
</dbReference>
<evidence type="ECO:0000313" key="4">
    <source>
        <dbReference type="Proteomes" id="UP000215771"/>
    </source>
</evidence>
<sequence>MRQLMSTPVSANSSKGGKRELRRSPLGPDSLLWKWGSDQRIQLLRGYTGVMQNMHPAIGQSLLDHSKFFDEPFARLERSTPQIIMSIYDDGDLGKQIRDYHTTIKGTLRNGERYHSMNPETFWWAHATFVYRVIYAQELFGTPFTHEEKDQIVREGVTWWDHYGMSERPVIDNYDDLVAYMDEMADTVLERNETVDFALRTARDEMIAPPEGVSPKVWKIIWKPIMRSVIWLTYGTIPAKERAILELDWSAKDQKRFDRIAKLVKKVFDILPEDKRYMEPGRSQMIKHGMISGEYKEPKNIRPYQGNGDEDPEAELKAADGITVSAHKQRSSLDDDADAVAARRAAGCPF</sequence>
<organism evidence="3 4">
    <name type="scientific">Corynebacterium hadale</name>
    <dbReference type="NCBI Taxonomy" id="2026255"/>
    <lineage>
        <taxon>Bacteria</taxon>
        <taxon>Bacillati</taxon>
        <taxon>Actinomycetota</taxon>
        <taxon>Actinomycetes</taxon>
        <taxon>Mycobacteriales</taxon>
        <taxon>Corynebacteriaceae</taxon>
        <taxon>Corynebacterium</taxon>
    </lineage>
</organism>
<name>A0A269PD26_9CORY</name>
<dbReference type="PANTHER" id="PTHR36151:SF3">
    <property type="entry name" value="ER-BOUND OXYGENASE MPAB_MPAB'_RUBBER OXYGENASE CATALYTIC DOMAIN-CONTAINING PROTEIN"/>
    <property type="match status" value="1"/>
</dbReference>
<dbReference type="PANTHER" id="PTHR36151">
    <property type="entry name" value="BLR2777 PROTEIN"/>
    <property type="match status" value="1"/>
</dbReference>
<protein>
    <recommendedName>
        <fullName evidence="2">ER-bound oxygenase mpaB/mpaB'/Rubber oxygenase catalytic domain-containing protein</fullName>
    </recommendedName>
</protein>
<dbReference type="Proteomes" id="UP000215771">
    <property type="component" value="Unassembled WGS sequence"/>
</dbReference>
<feature type="compositionally biased region" description="Polar residues" evidence="1">
    <location>
        <begin position="1"/>
        <end position="15"/>
    </location>
</feature>
<evidence type="ECO:0000256" key="1">
    <source>
        <dbReference type="SAM" id="MobiDB-lite"/>
    </source>
</evidence>
<proteinExistence type="predicted"/>
<reference evidence="3 4" key="1">
    <citation type="submission" date="2017-08" db="EMBL/GenBank/DDBJ databases">
        <authorList>
            <person name="de Groot N.N."/>
        </authorList>
    </citation>
    <scope>NUCLEOTIDE SEQUENCE [LARGE SCALE GENOMIC DNA]</scope>
    <source>
        <strain evidence="3 4">NBT06-6</strain>
    </source>
</reference>
<feature type="region of interest" description="Disordered" evidence="1">
    <location>
        <begin position="1"/>
        <end position="25"/>
    </location>
</feature>
<dbReference type="AlphaFoldDB" id="A0A269PD26"/>
<evidence type="ECO:0000313" key="3">
    <source>
        <dbReference type="EMBL" id="PAJ69638.1"/>
    </source>
</evidence>
<feature type="domain" description="ER-bound oxygenase mpaB/mpaB'/Rubber oxygenase catalytic" evidence="2">
    <location>
        <begin position="33"/>
        <end position="265"/>
    </location>
</feature>
<dbReference type="GO" id="GO:0016491">
    <property type="term" value="F:oxidoreductase activity"/>
    <property type="evidence" value="ECO:0007669"/>
    <property type="project" value="InterPro"/>
</dbReference>
<accession>A0A269PD26</accession>
<dbReference type="Pfam" id="PF09995">
    <property type="entry name" value="MPAB_Lcp_cat"/>
    <property type="match status" value="1"/>
</dbReference>
<gene>
    <name evidence="3" type="ORF">CIG21_06915</name>
</gene>